<evidence type="ECO:0000256" key="12">
    <source>
        <dbReference type="ARBA" id="ARBA00023098"/>
    </source>
</evidence>
<evidence type="ECO:0000256" key="18">
    <source>
        <dbReference type="SAM" id="Phobius"/>
    </source>
</evidence>
<evidence type="ECO:0000256" key="3">
    <source>
        <dbReference type="ARBA" id="ARBA00004429"/>
    </source>
</evidence>
<keyword evidence="20" id="KW-1185">Reference proteome</keyword>
<evidence type="ECO:0000256" key="8">
    <source>
        <dbReference type="ARBA" id="ARBA00022519"/>
    </source>
</evidence>
<sequence>MPLAPQSTSPQRAAAWFVHAFTLSGLAWATLATLALIEGDYTAMWLWLGVALVVDSVDGTMARKARVKEVLPWFDGGIVDIAVDYLTWTFIPALFMYLALPLGPKPLALALVILILVSSMFCYANQHWKSSDYYFVGFPAAWNIVAVFMYVMGTGALFNVIAVLVLAVLTLTPTYYTHPFRVKRFMAVNIAAITLWLAATAYLVALAPERPLWALIAFWVTGGWFALTCAWRTIAGTDQHQ</sequence>
<keyword evidence="6" id="KW-1003">Cell membrane</keyword>
<dbReference type="PIRSF" id="PIRSF000851">
    <property type="entry name" value="PcS"/>
    <property type="match status" value="1"/>
</dbReference>
<dbReference type="Gene3D" id="1.20.120.1760">
    <property type="match status" value="1"/>
</dbReference>
<comment type="caution">
    <text evidence="19">The sequence shown here is derived from an EMBL/GenBank/DDBJ whole genome shotgun (WGS) entry which is preliminary data.</text>
</comment>
<comment type="cofactor">
    <cofactor evidence="2">
        <name>Mn(2+)</name>
        <dbReference type="ChEBI" id="CHEBI:29035"/>
    </cofactor>
</comment>
<feature type="transmembrane region" description="Helical" evidence="18">
    <location>
        <begin position="133"/>
        <end position="151"/>
    </location>
</feature>
<proteinExistence type="predicted"/>
<accession>A0ABP9BY27</accession>
<feature type="transmembrane region" description="Helical" evidence="18">
    <location>
        <begin position="16"/>
        <end position="37"/>
    </location>
</feature>
<feature type="transmembrane region" description="Helical" evidence="18">
    <location>
        <begin position="106"/>
        <end position="124"/>
    </location>
</feature>
<keyword evidence="8" id="KW-0997">Cell inner membrane</keyword>
<evidence type="ECO:0000256" key="14">
    <source>
        <dbReference type="ARBA" id="ARBA00023209"/>
    </source>
</evidence>
<dbReference type="RefSeq" id="WP_345447204.1">
    <property type="nucleotide sequence ID" value="NZ_BAABKP010000006.1"/>
</dbReference>
<keyword evidence="9" id="KW-0808">Transferase</keyword>
<keyword evidence="15" id="KW-0464">Manganese</keyword>
<evidence type="ECO:0000313" key="20">
    <source>
        <dbReference type="Proteomes" id="UP001500187"/>
    </source>
</evidence>
<evidence type="ECO:0000256" key="16">
    <source>
        <dbReference type="ARBA" id="ARBA00023264"/>
    </source>
</evidence>
<feature type="transmembrane region" description="Helical" evidence="18">
    <location>
        <begin position="157"/>
        <end position="176"/>
    </location>
</feature>
<dbReference type="EMBL" id="BAABKP010000006">
    <property type="protein sequence ID" value="GAA4800227.1"/>
    <property type="molecule type" value="Genomic_DNA"/>
</dbReference>
<comment type="catalytic activity">
    <reaction evidence="1">
        <text>a CDP-1,2-diacyl-sn-glycerol + choline = a 1,2-diacyl-sn-glycero-3-phosphocholine + CMP + H(+)</text>
        <dbReference type="Rhea" id="RHEA:14597"/>
        <dbReference type="ChEBI" id="CHEBI:15354"/>
        <dbReference type="ChEBI" id="CHEBI:15378"/>
        <dbReference type="ChEBI" id="CHEBI:57643"/>
        <dbReference type="ChEBI" id="CHEBI:58332"/>
        <dbReference type="ChEBI" id="CHEBI:60377"/>
        <dbReference type="EC" id="2.7.8.24"/>
    </reaction>
</comment>
<evidence type="ECO:0000256" key="9">
    <source>
        <dbReference type="ARBA" id="ARBA00022679"/>
    </source>
</evidence>
<organism evidence="19 20">
    <name type="scientific">Rothia endophytica</name>
    <dbReference type="NCBI Taxonomy" id="1324766"/>
    <lineage>
        <taxon>Bacteria</taxon>
        <taxon>Bacillati</taxon>
        <taxon>Actinomycetota</taxon>
        <taxon>Actinomycetes</taxon>
        <taxon>Micrococcales</taxon>
        <taxon>Micrococcaceae</taxon>
        <taxon>Rothia</taxon>
    </lineage>
</organism>
<protein>
    <recommendedName>
        <fullName evidence="5">Phosphatidylcholine synthase</fullName>
        <ecNumber evidence="4">2.7.8.24</ecNumber>
    </recommendedName>
    <alternativeName>
        <fullName evidence="17">CDP-diglyceride-choline O-phosphatidyltransferase</fullName>
    </alternativeName>
</protein>
<keyword evidence="11 18" id="KW-1133">Transmembrane helix</keyword>
<dbReference type="InterPro" id="IPR043130">
    <property type="entry name" value="CDP-OH_PTrfase_TM_dom"/>
</dbReference>
<evidence type="ECO:0000256" key="11">
    <source>
        <dbReference type="ARBA" id="ARBA00022989"/>
    </source>
</evidence>
<evidence type="ECO:0000256" key="1">
    <source>
        <dbReference type="ARBA" id="ARBA00000958"/>
    </source>
</evidence>
<evidence type="ECO:0000256" key="13">
    <source>
        <dbReference type="ARBA" id="ARBA00023136"/>
    </source>
</evidence>
<evidence type="ECO:0000256" key="17">
    <source>
        <dbReference type="ARBA" id="ARBA00033321"/>
    </source>
</evidence>
<evidence type="ECO:0000256" key="6">
    <source>
        <dbReference type="ARBA" id="ARBA00022475"/>
    </source>
</evidence>
<evidence type="ECO:0000256" key="7">
    <source>
        <dbReference type="ARBA" id="ARBA00022516"/>
    </source>
</evidence>
<evidence type="ECO:0000256" key="15">
    <source>
        <dbReference type="ARBA" id="ARBA00023211"/>
    </source>
</evidence>
<dbReference type="EC" id="2.7.8.24" evidence="4"/>
<reference evidence="20" key="1">
    <citation type="journal article" date="2019" name="Int. J. Syst. Evol. Microbiol.">
        <title>The Global Catalogue of Microorganisms (GCM) 10K type strain sequencing project: providing services to taxonomists for standard genome sequencing and annotation.</title>
        <authorList>
            <consortium name="The Broad Institute Genomics Platform"/>
            <consortium name="The Broad Institute Genome Sequencing Center for Infectious Disease"/>
            <person name="Wu L."/>
            <person name="Ma J."/>
        </authorList>
    </citation>
    <scope>NUCLEOTIDE SEQUENCE [LARGE SCALE GENOMIC DNA]</scope>
    <source>
        <strain evidence="20">JCM 18541</strain>
    </source>
</reference>
<keyword evidence="10 18" id="KW-0812">Transmembrane</keyword>
<comment type="subcellular location">
    <subcellularLocation>
        <location evidence="3">Cell inner membrane</location>
        <topology evidence="3">Multi-pass membrane protein</topology>
    </subcellularLocation>
</comment>
<dbReference type="InterPro" id="IPR026027">
    <property type="entry name" value="PcS"/>
</dbReference>
<dbReference type="Proteomes" id="UP001500187">
    <property type="component" value="Unassembled WGS sequence"/>
</dbReference>
<keyword evidence="14" id="KW-0594">Phospholipid biosynthesis</keyword>
<name>A0ABP9BY27_9MICC</name>
<evidence type="ECO:0000256" key="10">
    <source>
        <dbReference type="ARBA" id="ARBA00022692"/>
    </source>
</evidence>
<evidence type="ECO:0000256" key="2">
    <source>
        <dbReference type="ARBA" id="ARBA00001936"/>
    </source>
</evidence>
<keyword evidence="7" id="KW-0444">Lipid biosynthesis</keyword>
<keyword evidence="12" id="KW-0443">Lipid metabolism</keyword>
<evidence type="ECO:0000313" key="19">
    <source>
        <dbReference type="EMBL" id="GAA4800227.1"/>
    </source>
</evidence>
<gene>
    <name evidence="19" type="ORF">GCM10023352_20280</name>
</gene>
<evidence type="ECO:0000256" key="5">
    <source>
        <dbReference type="ARBA" id="ARBA00015623"/>
    </source>
</evidence>
<keyword evidence="13 18" id="KW-0472">Membrane</keyword>
<feature type="transmembrane region" description="Helical" evidence="18">
    <location>
        <begin position="212"/>
        <end position="231"/>
    </location>
</feature>
<evidence type="ECO:0000256" key="4">
    <source>
        <dbReference type="ARBA" id="ARBA00013195"/>
    </source>
</evidence>
<feature type="transmembrane region" description="Helical" evidence="18">
    <location>
        <begin position="188"/>
        <end position="206"/>
    </location>
</feature>
<keyword evidence="16" id="KW-1208">Phospholipid metabolism</keyword>